<dbReference type="InterPro" id="IPR003918">
    <property type="entry name" value="NADH_UbQ_OxRdtase"/>
</dbReference>
<dbReference type="RefSeq" id="WP_238603112.1">
    <property type="nucleotide sequence ID" value="NZ_CP010070.1"/>
</dbReference>
<dbReference type="GO" id="GO:0015990">
    <property type="term" value="P:electron transport coupled proton transport"/>
    <property type="evidence" value="ECO:0007669"/>
    <property type="project" value="TreeGrafter"/>
</dbReference>
<dbReference type="PANTHER" id="PTHR43507">
    <property type="entry name" value="NADH-UBIQUINONE OXIDOREDUCTASE CHAIN 4"/>
    <property type="match status" value="1"/>
</dbReference>
<keyword evidence="8" id="KW-0560">Oxidoreductase</keyword>
<feature type="transmembrane region" description="Helical" evidence="6">
    <location>
        <begin position="420"/>
        <end position="439"/>
    </location>
</feature>
<evidence type="ECO:0000256" key="2">
    <source>
        <dbReference type="ARBA" id="ARBA00009025"/>
    </source>
</evidence>
<dbReference type="GO" id="GO:0003954">
    <property type="term" value="F:NADH dehydrogenase activity"/>
    <property type="evidence" value="ECO:0007669"/>
    <property type="project" value="TreeGrafter"/>
</dbReference>
<dbReference type="GO" id="GO:0016020">
    <property type="term" value="C:membrane"/>
    <property type="evidence" value="ECO:0007669"/>
    <property type="project" value="UniProtKB-SubCell"/>
</dbReference>
<evidence type="ECO:0000259" key="7">
    <source>
        <dbReference type="Pfam" id="PF00361"/>
    </source>
</evidence>
<sequence>MFFDIGFEMPYLLTLLLVFPLVGAIATLAMGGKRAKYAKWVAGVFSGITMVLSIILLFTPDLSVYNESHSWINFGNIVVSYILTVDGLSILMVFLTGVLVFLSTVFSAGEKDRPNYFFALLLAMEVGLMGVYMAGDYFLFYIMWEVTLIPMFFMISWFGGPRRHYAAIKFFIYTHVASLVMLIGIFALVFATTGGNFSFEAVAAGTALSATFQTLVFGLLFFGFAVKMPIVPFHTWLPDAHTEAPTAGSVLLAGVMLKMGSYGIIRVCLDLNLFHDAAVVWQPIMVFIGLLAMIYGAYACIAQRDLKKMVAFSSVSHMGMVMIAMATLSGMGIQFAVFQMFAHGLISAVLFMTCGAAGHSIGTREIPLLGGLAGKLPLLAGFMMFGFLASLGLPGLVGFWAEFGIIFSFFNYASDINMLWLVAFCLLSLLLTAGYYLWAMQRSMFGRLTKKIDLSHIHDLSRPEVIALSATCALIALFGLWPDLALGFVREFTAALPGVI</sequence>
<organism evidence="8 9">
    <name type="scientific">Candidatus Methanoplasma termitum</name>
    <dbReference type="NCBI Taxonomy" id="1577791"/>
    <lineage>
        <taxon>Archaea</taxon>
        <taxon>Methanobacteriati</taxon>
        <taxon>Thermoplasmatota</taxon>
        <taxon>Thermoplasmata</taxon>
        <taxon>Methanomassiliicoccales</taxon>
        <taxon>Methanomassiliicoccaceae</taxon>
        <taxon>Candidatus Methanoplasma</taxon>
    </lineage>
</organism>
<feature type="transmembrane region" description="Helical" evidence="6">
    <location>
        <begin position="378"/>
        <end position="400"/>
    </location>
</feature>
<gene>
    <name evidence="8" type="primary">fpoM3</name>
    <name evidence="8" type="ORF">Mpt1_c12560</name>
</gene>
<dbReference type="InterPro" id="IPR010227">
    <property type="entry name" value="NADH_Q_OxRdtase_chainM/4"/>
</dbReference>
<feature type="transmembrane region" description="Helical" evidence="6">
    <location>
        <begin position="460"/>
        <end position="481"/>
    </location>
</feature>
<keyword evidence="4 6" id="KW-1133">Transmembrane helix</keyword>
<comment type="subcellular location">
    <subcellularLocation>
        <location evidence="1">Membrane</location>
        <topology evidence="1">Multi-pass membrane protein</topology>
    </subcellularLocation>
</comment>
<dbReference type="EC" id="1.12.98.3" evidence="8"/>
<dbReference type="AlphaFoldDB" id="A0A0A7LDT4"/>
<dbReference type="GO" id="GO:0008137">
    <property type="term" value="F:NADH dehydrogenase (ubiquinone) activity"/>
    <property type="evidence" value="ECO:0007669"/>
    <property type="project" value="InterPro"/>
</dbReference>
<feature type="transmembrane region" description="Helical" evidence="6">
    <location>
        <begin position="335"/>
        <end position="357"/>
    </location>
</feature>
<dbReference type="Pfam" id="PF00361">
    <property type="entry name" value="Proton_antipo_M"/>
    <property type="match status" value="1"/>
</dbReference>
<dbReference type="Proteomes" id="UP000030787">
    <property type="component" value="Chromosome"/>
</dbReference>
<feature type="domain" description="NADH:quinone oxidoreductase/Mrp antiporter transmembrane" evidence="7">
    <location>
        <begin position="134"/>
        <end position="420"/>
    </location>
</feature>
<keyword evidence="9" id="KW-1185">Reference proteome</keyword>
<feature type="transmembrane region" description="Helical" evidence="6">
    <location>
        <begin position="277"/>
        <end position="298"/>
    </location>
</feature>
<dbReference type="KEGG" id="mear:Mpt1_c12560"/>
<dbReference type="PANTHER" id="PTHR43507:SF1">
    <property type="entry name" value="NADH-UBIQUINONE OXIDOREDUCTASE CHAIN 4"/>
    <property type="match status" value="1"/>
</dbReference>
<feature type="transmembrane region" description="Helical" evidence="6">
    <location>
        <begin position="310"/>
        <end position="329"/>
    </location>
</feature>
<dbReference type="GeneID" id="24818917"/>
<keyword evidence="3 6" id="KW-0812">Transmembrane</keyword>
<evidence type="ECO:0000256" key="1">
    <source>
        <dbReference type="ARBA" id="ARBA00004141"/>
    </source>
</evidence>
<dbReference type="EMBL" id="CP010070">
    <property type="protein sequence ID" value="AIZ57118.1"/>
    <property type="molecule type" value="Genomic_DNA"/>
</dbReference>
<evidence type="ECO:0000256" key="3">
    <source>
        <dbReference type="ARBA" id="ARBA00022692"/>
    </source>
</evidence>
<feature type="transmembrane region" description="Helical" evidence="6">
    <location>
        <begin position="114"/>
        <end position="132"/>
    </location>
</feature>
<evidence type="ECO:0000313" key="8">
    <source>
        <dbReference type="EMBL" id="AIZ57118.1"/>
    </source>
</evidence>
<feature type="transmembrane region" description="Helical" evidence="6">
    <location>
        <begin position="78"/>
        <end position="102"/>
    </location>
</feature>
<reference evidence="8 9" key="1">
    <citation type="journal article" date="2014" name="Appl. Environ. Microbiol.">
        <title>Comparative Genome Analysis of 'Candidatus Methanoplasma termitum' Indicates a New Mode of Energy Metabolism in the Seventh Order of Methanogens.</title>
        <authorList>
            <person name="Lang K."/>
            <person name="Schuldes J."/>
            <person name="Klingl A."/>
            <person name="Poehlein A."/>
            <person name="Daniel R."/>
            <person name="Brune A."/>
        </authorList>
    </citation>
    <scope>NUCLEOTIDE SEQUENCE [LARGE SCALE GENOMIC DNA]</scope>
    <source>
        <strain evidence="9">Mpt1</strain>
    </source>
</reference>
<name>A0A0A7LDT4_9ARCH</name>
<proteinExistence type="inferred from homology"/>
<accession>A0A0A7LDT4</accession>
<dbReference type="PRINTS" id="PR01437">
    <property type="entry name" value="NUOXDRDTASE4"/>
</dbReference>
<feature type="transmembrane region" description="Helical" evidence="6">
    <location>
        <begin position="37"/>
        <end position="58"/>
    </location>
</feature>
<keyword evidence="5 6" id="KW-0472">Membrane</keyword>
<evidence type="ECO:0000256" key="6">
    <source>
        <dbReference type="SAM" id="Phobius"/>
    </source>
</evidence>
<dbReference type="NCBIfam" id="TIGR01972">
    <property type="entry name" value="NDH_I_M"/>
    <property type="match status" value="1"/>
</dbReference>
<dbReference type="STRING" id="1577791.Mpt1_c12560"/>
<feature type="transmembrane region" description="Helical" evidence="6">
    <location>
        <begin position="247"/>
        <end position="265"/>
    </location>
</feature>
<feature type="transmembrane region" description="Helical" evidence="6">
    <location>
        <begin position="202"/>
        <end position="226"/>
    </location>
</feature>
<dbReference type="InterPro" id="IPR001750">
    <property type="entry name" value="ND/Mrp_TM"/>
</dbReference>
<dbReference type="HOGENOM" id="CLU_007100_4_2_2"/>
<evidence type="ECO:0000256" key="4">
    <source>
        <dbReference type="ARBA" id="ARBA00022989"/>
    </source>
</evidence>
<evidence type="ECO:0000256" key="5">
    <source>
        <dbReference type="ARBA" id="ARBA00023136"/>
    </source>
</evidence>
<feature type="transmembrane region" description="Helical" evidence="6">
    <location>
        <begin position="138"/>
        <end position="158"/>
    </location>
</feature>
<dbReference type="GO" id="GO:0042773">
    <property type="term" value="P:ATP synthesis coupled electron transport"/>
    <property type="evidence" value="ECO:0007669"/>
    <property type="project" value="InterPro"/>
</dbReference>
<comment type="similarity">
    <text evidence="2">Belongs to the complex I subunit 4 family.</text>
</comment>
<feature type="transmembrane region" description="Helical" evidence="6">
    <location>
        <begin position="12"/>
        <end position="30"/>
    </location>
</feature>
<protein>
    <submittedName>
        <fullName evidence="8">FpoM3 protein</fullName>
        <ecNumber evidence="8">1.12.98.3</ecNumber>
    </submittedName>
</protein>
<evidence type="ECO:0000313" key="9">
    <source>
        <dbReference type="Proteomes" id="UP000030787"/>
    </source>
</evidence>
<feature type="transmembrane region" description="Helical" evidence="6">
    <location>
        <begin position="170"/>
        <end position="190"/>
    </location>
</feature>
<dbReference type="GO" id="GO:0048039">
    <property type="term" value="F:ubiquinone binding"/>
    <property type="evidence" value="ECO:0007669"/>
    <property type="project" value="TreeGrafter"/>
</dbReference>
<dbReference type="GO" id="GO:0051911">
    <property type="term" value="F:Methanosarcina-phenazine hydrogenase activity"/>
    <property type="evidence" value="ECO:0007669"/>
    <property type="project" value="UniProtKB-EC"/>
</dbReference>